<dbReference type="NCBIfam" id="TIGR01640">
    <property type="entry name" value="F_box_assoc_1"/>
    <property type="match status" value="1"/>
</dbReference>
<evidence type="ECO:0000313" key="3">
    <source>
        <dbReference type="Proteomes" id="UP001459277"/>
    </source>
</evidence>
<sequence>MRMQPNMESLDMRRRFTHGEWRTLTTVAMAPIGAVHGCDPLATFVNGALHWFAFGKTNNNKFLCFVMVFDLREEVFHEIGLPKVSDNNIDGNRVCVFISAYQNSLAMFYEGFPNPTLNIWVMKNYADASSWTKLVISAYQGPIDYNPRVRGFRKNGEVILEINVGQFVSQDLNTKERKDLGINGDGYTFVGSYVKSLVLLDKPSRAISYKGK</sequence>
<dbReference type="AlphaFoldDB" id="A0AAW2CXV1"/>
<comment type="caution">
    <text evidence="2">The sequence shown here is derived from an EMBL/GenBank/DDBJ whole genome shotgun (WGS) entry which is preliminary data.</text>
</comment>
<dbReference type="EMBL" id="JAZDWU010000005">
    <property type="protein sequence ID" value="KAL0001970.1"/>
    <property type="molecule type" value="Genomic_DNA"/>
</dbReference>
<name>A0AAW2CXV1_9ROSI</name>
<dbReference type="InterPro" id="IPR006527">
    <property type="entry name" value="F-box-assoc_dom_typ1"/>
</dbReference>
<evidence type="ECO:0000313" key="2">
    <source>
        <dbReference type="EMBL" id="KAL0001970.1"/>
    </source>
</evidence>
<evidence type="ECO:0000259" key="1">
    <source>
        <dbReference type="Pfam" id="PF07734"/>
    </source>
</evidence>
<accession>A0AAW2CXV1</accession>
<keyword evidence="3" id="KW-1185">Reference proteome</keyword>
<dbReference type="Pfam" id="PF07734">
    <property type="entry name" value="FBA_1"/>
    <property type="match status" value="1"/>
</dbReference>
<gene>
    <name evidence="2" type="ORF">SO802_015751</name>
</gene>
<dbReference type="Proteomes" id="UP001459277">
    <property type="component" value="Unassembled WGS sequence"/>
</dbReference>
<protein>
    <recommendedName>
        <fullName evidence="1">F-box associated beta-propeller type 1 domain-containing protein</fullName>
    </recommendedName>
</protein>
<proteinExistence type="predicted"/>
<dbReference type="InterPro" id="IPR017451">
    <property type="entry name" value="F-box-assoc_interact_dom"/>
</dbReference>
<organism evidence="2 3">
    <name type="scientific">Lithocarpus litseifolius</name>
    <dbReference type="NCBI Taxonomy" id="425828"/>
    <lineage>
        <taxon>Eukaryota</taxon>
        <taxon>Viridiplantae</taxon>
        <taxon>Streptophyta</taxon>
        <taxon>Embryophyta</taxon>
        <taxon>Tracheophyta</taxon>
        <taxon>Spermatophyta</taxon>
        <taxon>Magnoliopsida</taxon>
        <taxon>eudicotyledons</taxon>
        <taxon>Gunneridae</taxon>
        <taxon>Pentapetalae</taxon>
        <taxon>rosids</taxon>
        <taxon>fabids</taxon>
        <taxon>Fagales</taxon>
        <taxon>Fagaceae</taxon>
        <taxon>Lithocarpus</taxon>
    </lineage>
</organism>
<feature type="domain" description="F-box associated beta-propeller type 1" evidence="1">
    <location>
        <begin position="19"/>
        <end position="169"/>
    </location>
</feature>
<reference evidence="2 3" key="1">
    <citation type="submission" date="2024-01" db="EMBL/GenBank/DDBJ databases">
        <title>A telomere-to-telomere, gap-free genome of sweet tea (Lithocarpus litseifolius).</title>
        <authorList>
            <person name="Zhou J."/>
        </authorList>
    </citation>
    <scope>NUCLEOTIDE SEQUENCE [LARGE SCALE GENOMIC DNA]</scope>
    <source>
        <strain evidence="2">Zhou-2022a</strain>
        <tissue evidence="2">Leaf</tissue>
    </source>
</reference>